<reference evidence="1 2" key="1">
    <citation type="submission" date="2019-06" db="EMBL/GenBank/DDBJ databases">
        <title>Cerasibacillus sp. nov., isolated from maize field.</title>
        <authorList>
            <person name="Lin S.-Y."/>
            <person name="Tsai C.-F."/>
            <person name="Young C.-C."/>
        </authorList>
    </citation>
    <scope>NUCLEOTIDE SEQUENCE [LARGE SCALE GENOMIC DNA]</scope>
    <source>
        <strain evidence="1 2">CC-CFT480</strain>
    </source>
</reference>
<protein>
    <submittedName>
        <fullName evidence="1">Stage II sporulation protein R</fullName>
    </submittedName>
</protein>
<dbReference type="RefSeq" id="WP_147666020.1">
    <property type="nucleotide sequence ID" value="NZ_VDUW01000002.1"/>
</dbReference>
<dbReference type="EMBL" id="VDUW01000002">
    <property type="protein sequence ID" value="TXL66620.1"/>
    <property type="molecule type" value="Genomic_DNA"/>
</dbReference>
<proteinExistence type="predicted"/>
<dbReference type="InterPro" id="IPR014202">
    <property type="entry name" value="Spore_II_R"/>
</dbReference>
<organism evidence="1 2">
    <name type="scientific">Cerasibacillus terrae</name>
    <dbReference type="NCBI Taxonomy" id="2498845"/>
    <lineage>
        <taxon>Bacteria</taxon>
        <taxon>Bacillati</taxon>
        <taxon>Bacillota</taxon>
        <taxon>Bacilli</taxon>
        <taxon>Bacillales</taxon>
        <taxon>Bacillaceae</taxon>
        <taxon>Cerasibacillus</taxon>
    </lineage>
</organism>
<gene>
    <name evidence="1" type="primary">spoIIR</name>
    <name evidence="1" type="ORF">FHP05_04330</name>
</gene>
<comment type="caution">
    <text evidence="1">The sequence shown here is derived from an EMBL/GenBank/DDBJ whole genome shotgun (WGS) entry which is preliminary data.</text>
</comment>
<dbReference type="AlphaFoldDB" id="A0A5C8NZB4"/>
<dbReference type="OrthoDB" id="9793324at2"/>
<dbReference type="NCBIfam" id="TIGR02837">
    <property type="entry name" value="spore_II_R"/>
    <property type="match status" value="1"/>
</dbReference>
<keyword evidence="2" id="KW-1185">Reference proteome</keyword>
<accession>A0A5C8NZB4</accession>
<evidence type="ECO:0000313" key="1">
    <source>
        <dbReference type="EMBL" id="TXL66620.1"/>
    </source>
</evidence>
<sequence length="197" mass="23017">MKKLVFFAFIFIILLFTFPINGKGNHIEESELQVIPDEAIRLRILANSDNKLDQHVKLEVRDAVNEQITGWVKHLTDIDAARRLIRENIDEIEQTVENTIKEYDVNHEYHVEYNKKVAFPEKTYGTTVYPEGDYEAVLITLGKGVGENWWCVLFPPLCFLDFSQEVSAASPEELAEEEEEEEVEVKFFLFEWLKDIF</sequence>
<evidence type="ECO:0000313" key="2">
    <source>
        <dbReference type="Proteomes" id="UP000321574"/>
    </source>
</evidence>
<dbReference type="Pfam" id="PF09551">
    <property type="entry name" value="Spore_II_R"/>
    <property type="match status" value="1"/>
</dbReference>
<dbReference type="Proteomes" id="UP000321574">
    <property type="component" value="Unassembled WGS sequence"/>
</dbReference>
<name>A0A5C8NZB4_9BACI</name>